<dbReference type="InterPro" id="IPR037396">
    <property type="entry name" value="FMN_HAD"/>
</dbReference>
<evidence type="ECO:0000259" key="3">
    <source>
        <dbReference type="PROSITE" id="PS50255"/>
    </source>
</evidence>
<dbReference type="EMBL" id="JBBBZM010000016">
    <property type="protein sequence ID" value="KAL0638934.1"/>
    <property type="molecule type" value="Genomic_DNA"/>
</dbReference>
<keyword evidence="2" id="KW-0560">Oxidoreductase</keyword>
<feature type="domain" description="Cytochrome b5 heme-binding" evidence="3">
    <location>
        <begin position="1"/>
        <end position="77"/>
    </location>
</feature>
<gene>
    <name evidence="5" type="ORF">Q9L58_001985</name>
</gene>
<protein>
    <submittedName>
        <fullName evidence="5">Uncharacterized protein</fullName>
    </submittedName>
</protein>
<dbReference type="PRINTS" id="PR00363">
    <property type="entry name" value="CYTOCHROMEB5"/>
</dbReference>
<evidence type="ECO:0000313" key="6">
    <source>
        <dbReference type="Proteomes" id="UP001447188"/>
    </source>
</evidence>
<dbReference type="PANTHER" id="PTHR10578:SF104">
    <property type="entry name" value="CYTOCHROME B2, MITOCHONDRIAL-RELATED"/>
    <property type="match status" value="1"/>
</dbReference>
<dbReference type="PROSITE" id="PS51349">
    <property type="entry name" value="FMN_HYDROXY_ACID_DH_2"/>
    <property type="match status" value="1"/>
</dbReference>
<keyword evidence="6" id="KW-1185">Reference proteome</keyword>
<dbReference type="Pfam" id="PF00173">
    <property type="entry name" value="Cyt-b5"/>
    <property type="match status" value="1"/>
</dbReference>
<dbReference type="Pfam" id="PF01070">
    <property type="entry name" value="FMN_dh"/>
    <property type="match status" value="1"/>
</dbReference>
<name>A0ABR3GSM4_9PEZI</name>
<evidence type="ECO:0000313" key="5">
    <source>
        <dbReference type="EMBL" id="KAL0638934.1"/>
    </source>
</evidence>
<comment type="caution">
    <text evidence="5">The sequence shown here is derived from an EMBL/GenBank/DDBJ whole genome shotgun (WGS) entry which is preliminary data.</text>
</comment>
<dbReference type="SMART" id="SM01117">
    <property type="entry name" value="Cyt-b5"/>
    <property type="match status" value="1"/>
</dbReference>
<comment type="cofactor">
    <cofactor evidence="1">
        <name>FMN</name>
        <dbReference type="ChEBI" id="CHEBI:58210"/>
    </cofactor>
</comment>
<evidence type="ECO:0000256" key="1">
    <source>
        <dbReference type="ARBA" id="ARBA00001917"/>
    </source>
</evidence>
<dbReference type="Gene3D" id="3.20.20.70">
    <property type="entry name" value="Aldolase class I"/>
    <property type="match status" value="1"/>
</dbReference>
<dbReference type="InterPro" id="IPR036400">
    <property type="entry name" value="Cyt_B5-like_heme/steroid_sf"/>
</dbReference>
<dbReference type="Proteomes" id="UP001447188">
    <property type="component" value="Unassembled WGS sequence"/>
</dbReference>
<organism evidence="5 6">
    <name type="scientific">Discina gigas</name>
    <dbReference type="NCBI Taxonomy" id="1032678"/>
    <lineage>
        <taxon>Eukaryota</taxon>
        <taxon>Fungi</taxon>
        <taxon>Dikarya</taxon>
        <taxon>Ascomycota</taxon>
        <taxon>Pezizomycotina</taxon>
        <taxon>Pezizomycetes</taxon>
        <taxon>Pezizales</taxon>
        <taxon>Discinaceae</taxon>
        <taxon>Discina</taxon>
    </lineage>
</organism>
<dbReference type="SUPFAM" id="SSF51395">
    <property type="entry name" value="FMN-linked oxidoreductases"/>
    <property type="match status" value="1"/>
</dbReference>
<dbReference type="PROSITE" id="PS50255">
    <property type="entry name" value="CYTOCHROME_B5_2"/>
    <property type="match status" value="1"/>
</dbReference>
<sequence length="485" mass="52670">MLTTDDVAKHNSQTDCWITVRGNVYDVTEFLEQHPGGSEVILSYAGSDATGAYDSVHMPELIEKSPPSSIKRLGSIDIRKLPIAADLDVQNNYSVLKQTKPPLDTLINSYDFEAVAEKTSSPKTWAFFSSAATDLISMKLNKEAFNRILFRPRVMRNNKDVDTTTTVLGIKTKIPFFIAPTAMAKMIHGDGELAVSKGAGKEGIIHIISTNSSAPIADIISAGLGPKNQTHFLQLYVNSDRSKTAALLKTAREAGIKAIFVTVDAHLAGKREADERLKVDVPLKSAVSGAVSHNDKKGGGMGRLMGLYVDKTLNWDDIPWLKSVCGGLPIVLKGIQTAADAQLALKYKVQGIVLSNHGGRSLDTSPPAIFTLLELHKICPEVFDHLEVYIDGGIRRGTDIFKALCLGAKAVGVGRPYLYALNYGSEGISHLTQILKDELETTMRMCGVNDLSQVHPGLVNTAMIDHLVPDSVGHPYVKWKPKAMI</sequence>
<feature type="domain" description="FMN hydroxy acid dehydrogenase" evidence="4">
    <location>
        <begin position="101"/>
        <end position="464"/>
    </location>
</feature>
<dbReference type="InterPro" id="IPR000262">
    <property type="entry name" value="FMN-dep_DH"/>
</dbReference>
<dbReference type="InterPro" id="IPR037458">
    <property type="entry name" value="L-MDH/L-LDH_FMN-bd"/>
</dbReference>
<dbReference type="Gene3D" id="3.10.120.10">
    <property type="entry name" value="Cytochrome b5-like heme/steroid binding domain"/>
    <property type="match status" value="1"/>
</dbReference>
<reference evidence="5 6" key="1">
    <citation type="submission" date="2024-02" db="EMBL/GenBank/DDBJ databases">
        <title>Discinaceae phylogenomics.</title>
        <authorList>
            <person name="Dirks A.C."/>
            <person name="James T.Y."/>
        </authorList>
    </citation>
    <scope>NUCLEOTIDE SEQUENCE [LARGE SCALE GENOMIC DNA]</scope>
    <source>
        <strain evidence="5 6">ACD0624</strain>
    </source>
</reference>
<dbReference type="InterPro" id="IPR001199">
    <property type="entry name" value="Cyt_B5-like_heme/steroid-bd"/>
</dbReference>
<accession>A0ABR3GSM4</accession>
<dbReference type="SUPFAM" id="SSF55856">
    <property type="entry name" value="Cytochrome b5-like heme/steroid binding domain"/>
    <property type="match status" value="1"/>
</dbReference>
<proteinExistence type="predicted"/>
<evidence type="ECO:0000256" key="2">
    <source>
        <dbReference type="ARBA" id="ARBA00023002"/>
    </source>
</evidence>
<evidence type="ECO:0000259" key="4">
    <source>
        <dbReference type="PROSITE" id="PS51349"/>
    </source>
</evidence>
<dbReference type="InterPro" id="IPR013785">
    <property type="entry name" value="Aldolase_TIM"/>
</dbReference>
<dbReference type="PANTHER" id="PTHR10578">
    <property type="entry name" value="S -2-HYDROXY-ACID OXIDASE-RELATED"/>
    <property type="match status" value="1"/>
</dbReference>
<dbReference type="CDD" id="cd02922">
    <property type="entry name" value="FCB2_FMN"/>
    <property type="match status" value="1"/>
</dbReference>